<dbReference type="AlphaFoldDB" id="A0A7W3P9I9"/>
<proteinExistence type="predicted"/>
<keyword evidence="2" id="KW-1185">Reference proteome</keyword>
<sequence>MAGVEALLDRIPVLQGLPRTVVELHGGLTNHNLHVTTPERAVVVRLFRGDPDLLGIDRDAEHANTLAAAAAGVGAGVVDYLPELGALVIDYIPGETYDNATFARPGVVTRVGRAIRRLHDGPRFVNDFDMFARQAGYLRTVREQGYRLFVGYVDHAADFARVRSALSVRAGATVPCNNDLLAGNFVDDGERLWLIDYEYSGNNDCCFELGNTANECELDDDQVEELTTAYFGVASRHRLARVHLQALCSQYGWSLWGAIQAAASEIDHDFFAWGQERFDRAAATFTSPRLDRLLEEAVRDD</sequence>
<gene>
    <name evidence="1" type="ORF">FB382_001780</name>
</gene>
<dbReference type="PANTHER" id="PTHR22603">
    <property type="entry name" value="CHOLINE/ETHANOALAMINE KINASE"/>
    <property type="match status" value="1"/>
</dbReference>
<evidence type="ECO:0000313" key="1">
    <source>
        <dbReference type="EMBL" id="MBA8803489.1"/>
    </source>
</evidence>
<dbReference type="GO" id="GO:0006646">
    <property type="term" value="P:phosphatidylethanolamine biosynthetic process"/>
    <property type="evidence" value="ECO:0007669"/>
    <property type="project" value="TreeGrafter"/>
</dbReference>
<dbReference type="Gene3D" id="3.30.200.20">
    <property type="entry name" value="Phosphorylase Kinase, domain 1"/>
    <property type="match status" value="1"/>
</dbReference>
<dbReference type="GO" id="GO:0005737">
    <property type="term" value="C:cytoplasm"/>
    <property type="evidence" value="ECO:0007669"/>
    <property type="project" value="TreeGrafter"/>
</dbReference>
<organism evidence="1 2">
    <name type="scientific">Nocardioides ginsengisegetis</name>
    <dbReference type="NCBI Taxonomy" id="661491"/>
    <lineage>
        <taxon>Bacteria</taxon>
        <taxon>Bacillati</taxon>
        <taxon>Actinomycetota</taxon>
        <taxon>Actinomycetes</taxon>
        <taxon>Propionibacteriales</taxon>
        <taxon>Nocardioidaceae</taxon>
        <taxon>Nocardioides</taxon>
    </lineage>
</organism>
<accession>A0A7W3P9I9</accession>
<dbReference type="Pfam" id="PF01633">
    <property type="entry name" value="Choline_kinase"/>
    <property type="match status" value="1"/>
</dbReference>
<protein>
    <submittedName>
        <fullName evidence="1">Thiamine kinase-like enzyme</fullName>
    </submittedName>
</protein>
<keyword evidence="1" id="KW-0418">Kinase</keyword>
<dbReference type="GO" id="GO:0004305">
    <property type="term" value="F:ethanolamine kinase activity"/>
    <property type="evidence" value="ECO:0007669"/>
    <property type="project" value="TreeGrafter"/>
</dbReference>
<evidence type="ECO:0000313" key="2">
    <source>
        <dbReference type="Proteomes" id="UP000580910"/>
    </source>
</evidence>
<dbReference type="CDD" id="cd05151">
    <property type="entry name" value="ChoK-like"/>
    <property type="match status" value="1"/>
</dbReference>
<dbReference type="PANTHER" id="PTHR22603:SF66">
    <property type="entry name" value="ETHANOLAMINE KINASE"/>
    <property type="match status" value="1"/>
</dbReference>
<name>A0A7W3P9I9_9ACTN</name>
<reference evidence="1 2" key="1">
    <citation type="submission" date="2020-07" db="EMBL/GenBank/DDBJ databases">
        <title>Sequencing the genomes of 1000 actinobacteria strains.</title>
        <authorList>
            <person name="Klenk H.-P."/>
        </authorList>
    </citation>
    <scope>NUCLEOTIDE SEQUENCE [LARGE SCALE GENOMIC DNA]</scope>
    <source>
        <strain evidence="1 2">DSM 21349</strain>
    </source>
</reference>
<comment type="caution">
    <text evidence="1">The sequence shown here is derived from an EMBL/GenBank/DDBJ whole genome shotgun (WGS) entry which is preliminary data.</text>
</comment>
<dbReference type="InterPro" id="IPR011009">
    <property type="entry name" value="Kinase-like_dom_sf"/>
</dbReference>
<dbReference type="Proteomes" id="UP000580910">
    <property type="component" value="Unassembled WGS sequence"/>
</dbReference>
<dbReference type="SUPFAM" id="SSF56112">
    <property type="entry name" value="Protein kinase-like (PK-like)"/>
    <property type="match status" value="1"/>
</dbReference>
<keyword evidence="1" id="KW-0808">Transferase</keyword>
<dbReference type="EMBL" id="JACGXA010000001">
    <property type="protein sequence ID" value="MBA8803489.1"/>
    <property type="molecule type" value="Genomic_DNA"/>
</dbReference>
<dbReference type="Gene3D" id="3.90.1200.10">
    <property type="match status" value="1"/>
</dbReference>
<dbReference type="RefSeq" id="WP_182538500.1">
    <property type="nucleotide sequence ID" value="NZ_JACGXA010000001.1"/>
</dbReference>